<sequence>MTTNHQERGGRERGGGAVSAPMAIATLALLVAIGLGIDGVRAAQGLATADSVAEEAARAAGQALDIDQLRRGTTTVDPVAAVAAAQAHLAAAGVEGTVTVVGPLRIRVEARVTRATVLLGLIGRDEITSTGEAEALLVPVLPEGGVS</sequence>
<keyword evidence="1" id="KW-1133">Transmembrane helix</keyword>
<evidence type="ECO:0000256" key="1">
    <source>
        <dbReference type="SAM" id="Phobius"/>
    </source>
</evidence>
<dbReference type="AlphaFoldDB" id="A0A7G7MGJ1"/>
<gene>
    <name evidence="2" type="ORF">H6H00_28050</name>
</gene>
<proteinExistence type="predicted"/>
<protein>
    <recommendedName>
        <fullName evidence="4">Flp pilus-assembly TadE/G-like</fullName>
    </recommendedName>
</protein>
<keyword evidence="3" id="KW-1185">Reference proteome</keyword>
<evidence type="ECO:0008006" key="4">
    <source>
        <dbReference type="Google" id="ProtNLM"/>
    </source>
</evidence>
<feature type="transmembrane region" description="Helical" evidence="1">
    <location>
        <begin position="20"/>
        <end position="37"/>
    </location>
</feature>
<evidence type="ECO:0000313" key="2">
    <source>
        <dbReference type="EMBL" id="QNG51902.1"/>
    </source>
</evidence>
<name>A0A7G7MGJ1_9PSEU</name>
<organism evidence="2 3">
    <name type="scientific">Pseudonocardia petroleophila</name>
    <dbReference type="NCBI Taxonomy" id="37331"/>
    <lineage>
        <taxon>Bacteria</taxon>
        <taxon>Bacillati</taxon>
        <taxon>Actinomycetota</taxon>
        <taxon>Actinomycetes</taxon>
        <taxon>Pseudonocardiales</taxon>
        <taxon>Pseudonocardiaceae</taxon>
        <taxon>Pseudonocardia</taxon>
    </lineage>
</organism>
<dbReference type="RefSeq" id="WP_185718654.1">
    <property type="nucleotide sequence ID" value="NZ_BAAAWI010000001.1"/>
</dbReference>
<accession>A0A7G7MGJ1</accession>
<dbReference type="KEGG" id="ppel:H6H00_28050"/>
<dbReference type="EMBL" id="CP060131">
    <property type="protein sequence ID" value="QNG51902.1"/>
    <property type="molecule type" value="Genomic_DNA"/>
</dbReference>
<dbReference type="Proteomes" id="UP000515728">
    <property type="component" value="Chromosome"/>
</dbReference>
<evidence type="ECO:0000313" key="3">
    <source>
        <dbReference type="Proteomes" id="UP000515728"/>
    </source>
</evidence>
<keyword evidence="1" id="KW-0472">Membrane</keyword>
<reference evidence="2 3" key="1">
    <citation type="submission" date="2020-08" db="EMBL/GenBank/DDBJ databases">
        <authorList>
            <person name="Mo P."/>
        </authorList>
    </citation>
    <scope>NUCLEOTIDE SEQUENCE [LARGE SCALE GENOMIC DNA]</scope>
    <source>
        <strain evidence="2 3">CGMCC 4.1532</strain>
    </source>
</reference>
<keyword evidence="1" id="KW-0812">Transmembrane</keyword>